<dbReference type="AlphaFoldDB" id="A0A2S8FK74"/>
<accession>A0A2S8FK74</accession>
<evidence type="ECO:0000256" key="2">
    <source>
        <dbReference type="ARBA" id="ARBA00023235"/>
    </source>
</evidence>
<evidence type="ECO:0000313" key="5">
    <source>
        <dbReference type="Proteomes" id="UP000238322"/>
    </source>
</evidence>
<comment type="similarity">
    <text evidence="1">Belongs to the PhzF family.</text>
</comment>
<dbReference type="InterPro" id="IPR003719">
    <property type="entry name" value="Phenazine_PhzF-like"/>
</dbReference>
<name>A0A2S8FK74_9BACT</name>
<dbReference type="GO" id="GO:0016853">
    <property type="term" value="F:isomerase activity"/>
    <property type="evidence" value="ECO:0007669"/>
    <property type="project" value="UniProtKB-KW"/>
</dbReference>
<proteinExistence type="inferred from homology"/>
<dbReference type="Gene3D" id="3.10.310.10">
    <property type="entry name" value="Diaminopimelate Epimerase, Chain A, domain 1"/>
    <property type="match status" value="2"/>
</dbReference>
<dbReference type="RefSeq" id="WP_105331596.1">
    <property type="nucleotide sequence ID" value="NZ_PUHY01000012.1"/>
</dbReference>
<gene>
    <name evidence="4" type="ORF">C5Y83_20450</name>
</gene>
<dbReference type="NCBIfam" id="TIGR00654">
    <property type="entry name" value="PhzF_family"/>
    <property type="match status" value="1"/>
</dbReference>
<dbReference type="SUPFAM" id="SSF54506">
    <property type="entry name" value="Diaminopimelate epimerase-like"/>
    <property type="match status" value="1"/>
</dbReference>
<evidence type="ECO:0000256" key="1">
    <source>
        <dbReference type="ARBA" id="ARBA00008270"/>
    </source>
</evidence>
<dbReference type="OrthoDB" id="9788221at2"/>
<dbReference type="PANTHER" id="PTHR13774:SF17">
    <property type="entry name" value="PHENAZINE BIOSYNTHESIS-LIKE DOMAIN-CONTAINING PROTEIN"/>
    <property type="match status" value="1"/>
</dbReference>
<sequence length="264" mass="28703">MSHTLYQVDAFSQKPFAGNPAAVCLLDEPADPHWMQQVAAEMNLAETAFVYPEGEALRLRWFTPVVEVDLCGHATLASAHILWQVGGITTDRTIAFETRSGTLSASRVADKIELDFPIAPVSPLTPEVGLLEALGITDASFCGKNAWDWLIEIPSAEMLRKISPNHAQLAPATTRGVMVTAASDDPRYDFLSRFFAPACGIPEDPVTGSAHCLLGEYWSKRLGKKTLSAYQASPRGGEVEVEVRNDRALLRGHAVTVAKIELLC</sequence>
<dbReference type="Proteomes" id="UP000238322">
    <property type="component" value="Unassembled WGS sequence"/>
</dbReference>
<organism evidence="4 5">
    <name type="scientific">Blastopirellula marina</name>
    <dbReference type="NCBI Taxonomy" id="124"/>
    <lineage>
        <taxon>Bacteria</taxon>
        <taxon>Pseudomonadati</taxon>
        <taxon>Planctomycetota</taxon>
        <taxon>Planctomycetia</taxon>
        <taxon>Pirellulales</taxon>
        <taxon>Pirellulaceae</taxon>
        <taxon>Blastopirellula</taxon>
    </lineage>
</organism>
<comment type="caution">
    <text evidence="4">The sequence shown here is derived from an EMBL/GenBank/DDBJ whole genome shotgun (WGS) entry which is preliminary data.</text>
</comment>
<reference evidence="4 5" key="1">
    <citation type="submission" date="2018-02" db="EMBL/GenBank/DDBJ databases">
        <title>Comparative genomes isolates from brazilian mangrove.</title>
        <authorList>
            <person name="Araujo J.E."/>
            <person name="Taketani R.G."/>
            <person name="Silva M.C.P."/>
            <person name="Loureco M.V."/>
            <person name="Andreote F.D."/>
        </authorList>
    </citation>
    <scope>NUCLEOTIDE SEQUENCE [LARGE SCALE GENOMIC DNA]</scope>
    <source>
        <strain evidence="4 5">Hex-1 MGV</strain>
    </source>
</reference>
<protein>
    <submittedName>
        <fullName evidence="4">Oxidoreductase</fullName>
    </submittedName>
</protein>
<dbReference type="PIRSF" id="PIRSF016184">
    <property type="entry name" value="PhzC_PhzF"/>
    <property type="match status" value="1"/>
</dbReference>
<dbReference type="Pfam" id="PF02567">
    <property type="entry name" value="PhzC-PhzF"/>
    <property type="match status" value="1"/>
</dbReference>
<dbReference type="PANTHER" id="PTHR13774">
    <property type="entry name" value="PHENAZINE BIOSYNTHESIS PROTEIN"/>
    <property type="match status" value="1"/>
</dbReference>
<dbReference type="GO" id="GO:0005737">
    <property type="term" value="C:cytoplasm"/>
    <property type="evidence" value="ECO:0007669"/>
    <property type="project" value="TreeGrafter"/>
</dbReference>
<dbReference type="EMBL" id="PUHY01000012">
    <property type="protein sequence ID" value="PQO32585.1"/>
    <property type="molecule type" value="Genomic_DNA"/>
</dbReference>
<keyword evidence="2" id="KW-0413">Isomerase</keyword>
<evidence type="ECO:0000313" key="4">
    <source>
        <dbReference type="EMBL" id="PQO32585.1"/>
    </source>
</evidence>
<evidence type="ECO:0000256" key="3">
    <source>
        <dbReference type="PIRSR" id="PIRSR016184-1"/>
    </source>
</evidence>
<feature type="active site" evidence="3">
    <location>
        <position position="46"/>
    </location>
</feature>